<gene>
    <name evidence="1" type="ORF">GLOIN_2v1777726</name>
</gene>
<comment type="caution">
    <text evidence="1">The sequence shown here is derived from an EMBL/GenBank/DDBJ whole genome shotgun (WGS) entry which is preliminary data.</text>
</comment>
<dbReference type="Proteomes" id="UP000018888">
    <property type="component" value="Unassembled WGS sequence"/>
</dbReference>
<keyword evidence="2" id="KW-1185">Reference proteome</keyword>
<dbReference type="EMBL" id="AUPC02000145">
    <property type="protein sequence ID" value="POG68907.1"/>
    <property type="molecule type" value="Genomic_DNA"/>
</dbReference>
<dbReference type="AlphaFoldDB" id="A0A2P4PU45"/>
<name>A0A2P4PU45_RHIID</name>
<proteinExistence type="predicted"/>
<sequence length="139" mass="15398">MGKGWDFVIFNLRNNLTFLFVFFCRVLVSSALGLESGMILSALELEYMESSSSFRSASQYGPVSYTHLDVFVDDVIRTIHNGIGETFRPRAGNGDSSMDREVVLITDLVLVSSALGLESGMILSALELEYMVSVCLFFD</sequence>
<reference evidence="1 2" key="1">
    <citation type="journal article" date="2013" name="Proc. Natl. Acad. Sci. U.S.A.">
        <title>Genome of an arbuscular mycorrhizal fungus provides insight into the oldest plant symbiosis.</title>
        <authorList>
            <person name="Tisserant E."/>
            <person name="Malbreil M."/>
            <person name="Kuo A."/>
            <person name="Kohler A."/>
            <person name="Symeonidi A."/>
            <person name="Balestrini R."/>
            <person name="Charron P."/>
            <person name="Duensing N."/>
            <person name="Frei Dit Frey N."/>
            <person name="Gianinazzi-Pearson V."/>
            <person name="Gilbert L.B."/>
            <person name="Handa Y."/>
            <person name="Herr J.R."/>
            <person name="Hijri M."/>
            <person name="Koul R."/>
            <person name="Kawaguchi M."/>
            <person name="Krajinski F."/>
            <person name="Lammers P.J."/>
            <person name="Masclaux F.G."/>
            <person name="Murat C."/>
            <person name="Morin E."/>
            <person name="Ndikumana S."/>
            <person name="Pagni M."/>
            <person name="Petitpierre D."/>
            <person name="Requena N."/>
            <person name="Rosikiewicz P."/>
            <person name="Riley R."/>
            <person name="Saito K."/>
            <person name="San Clemente H."/>
            <person name="Shapiro H."/>
            <person name="van Tuinen D."/>
            <person name="Becard G."/>
            <person name="Bonfante P."/>
            <person name="Paszkowski U."/>
            <person name="Shachar-Hill Y.Y."/>
            <person name="Tuskan G.A."/>
            <person name="Young P.W."/>
            <person name="Sanders I.R."/>
            <person name="Henrissat B."/>
            <person name="Rensing S.A."/>
            <person name="Grigoriev I.V."/>
            <person name="Corradi N."/>
            <person name="Roux C."/>
            <person name="Martin F."/>
        </authorList>
    </citation>
    <scope>NUCLEOTIDE SEQUENCE [LARGE SCALE GENOMIC DNA]</scope>
    <source>
        <strain evidence="1 2">DAOM 197198</strain>
    </source>
</reference>
<organism evidence="1 2">
    <name type="scientific">Rhizophagus irregularis (strain DAOM 181602 / DAOM 197198 / MUCL 43194)</name>
    <name type="common">Arbuscular mycorrhizal fungus</name>
    <name type="synonym">Glomus intraradices</name>
    <dbReference type="NCBI Taxonomy" id="747089"/>
    <lineage>
        <taxon>Eukaryota</taxon>
        <taxon>Fungi</taxon>
        <taxon>Fungi incertae sedis</taxon>
        <taxon>Mucoromycota</taxon>
        <taxon>Glomeromycotina</taxon>
        <taxon>Glomeromycetes</taxon>
        <taxon>Glomerales</taxon>
        <taxon>Glomeraceae</taxon>
        <taxon>Rhizophagus</taxon>
    </lineage>
</organism>
<accession>A0A2P4PU45</accession>
<protein>
    <submittedName>
        <fullName evidence="1">Uncharacterized protein</fullName>
    </submittedName>
</protein>
<evidence type="ECO:0000313" key="1">
    <source>
        <dbReference type="EMBL" id="POG68907.1"/>
    </source>
</evidence>
<evidence type="ECO:0000313" key="2">
    <source>
        <dbReference type="Proteomes" id="UP000018888"/>
    </source>
</evidence>
<reference evidence="1 2" key="2">
    <citation type="journal article" date="2018" name="New Phytol.">
        <title>High intraspecific genome diversity in the model arbuscular mycorrhizal symbiont Rhizophagus irregularis.</title>
        <authorList>
            <person name="Chen E.C.H."/>
            <person name="Morin E."/>
            <person name="Beaudet D."/>
            <person name="Noel J."/>
            <person name="Yildirir G."/>
            <person name="Ndikumana S."/>
            <person name="Charron P."/>
            <person name="St-Onge C."/>
            <person name="Giorgi J."/>
            <person name="Kruger M."/>
            <person name="Marton T."/>
            <person name="Ropars J."/>
            <person name="Grigoriev I.V."/>
            <person name="Hainaut M."/>
            <person name="Henrissat B."/>
            <person name="Roux C."/>
            <person name="Martin F."/>
            <person name="Corradi N."/>
        </authorList>
    </citation>
    <scope>NUCLEOTIDE SEQUENCE [LARGE SCALE GENOMIC DNA]</scope>
    <source>
        <strain evidence="1 2">DAOM 197198</strain>
    </source>
</reference>